<evidence type="ECO:0000256" key="6">
    <source>
        <dbReference type="ARBA" id="ARBA00023212"/>
    </source>
</evidence>
<dbReference type="InParanoid" id="A0A6P7G494"/>
<evidence type="ECO:0000256" key="2">
    <source>
        <dbReference type="ARBA" id="ARBA00007700"/>
    </source>
</evidence>
<dbReference type="GO" id="GO:0005815">
    <property type="term" value="C:microtubule organizing center"/>
    <property type="evidence" value="ECO:0007669"/>
    <property type="project" value="TreeGrafter"/>
</dbReference>
<gene>
    <name evidence="9" type="primary">LOC114333663</name>
</gene>
<dbReference type="PANTHER" id="PTHR13376:SF0">
    <property type="entry name" value="INTRAFLAGELLAR TRANSPORT PROTEIN 46 HOMOLOG"/>
    <property type="match status" value="1"/>
</dbReference>
<dbReference type="RefSeq" id="XP_028139400.1">
    <property type="nucleotide sequence ID" value="XM_028283599.1"/>
</dbReference>
<dbReference type="FunCoup" id="A0A6P7G494">
    <property type="interactions" value="98"/>
</dbReference>
<evidence type="ECO:0000313" key="9">
    <source>
        <dbReference type="RefSeq" id="XP_028139400.1"/>
    </source>
</evidence>
<evidence type="ECO:0000256" key="1">
    <source>
        <dbReference type="ARBA" id="ARBA00004120"/>
    </source>
</evidence>
<accession>A0A6P7G494</accession>
<keyword evidence="7" id="KW-0966">Cell projection</keyword>
<organism evidence="9">
    <name type="scientific">Diabrotica virgifera virgifera</name>
    <name type="common">western corn rootworm</name>
    <dbReference type="NCBI Taxonomy" id="50390"/>
    <lineage>
        <taxon>Eukaryota</taxon>
        <taxon>Metazoa</taxon>
        <taxon>Ecdysozoa</taxon>
        <taxon>Arthropoda</taxon>
        <taxon>Hexapoda</taxon>
        <taxon>Insecta</taxon>
        <taxon>Pterygota</taxon>
        <taxon>Neoptera</taxon>
        <taxon>Endopterygota</taxon>
        <taxon>Coleoptera</taxon>
        <taxon>Polyphaga</taxon>
        <taxon>Cucujiformia</taxon>
        <taxon>Chrysomeloidea</taxon>
        <taxon>Chrysomelidae</taxon>
        <taxon>Galerucinae</taxon>
        <taxon>Diabroticina</taxon>
        <taxon>Diabroticites</taxon>
        <taxon>Diabrotica</taxon>
    </lineage>
</organism>
<protein>
    <recommendedName>
        <fullName evidence="3">Intraflagellar transport protein 46 homolog</fullName>
    </recommendedName>
</protein>
<dbReference type="InterPro" id="IPR022088">
    <property type="entry name" value="Intraflagellar_transp_cmplxB"/>
</dbReference>
<dbReference type="AlphaFoldDB" id="A0A6P7G494"/>
<feature type="compositionally biased region" description="Basic and acidic residues" evidence="8">
    <location>
        <begin position="22"/>
        <end position="38"/>
    </location>
</feature>
<dbReference type="GO" id="GO:0060271">
    <property type="term" value="P:cilium assembly"/>
    <property type="evidence" value="ECO:0007669"/>
    <property type="project" value="TreeGrafter"/>
</dbReference>
<keyword evidence="4" id="KW-0963">Cytoplasm</keyword>
<keyword evidence="5" id="KW-0969">Cilium</keyword>
<keyword evidence="6" id="KW-0206">Cytoskeleton</keyword>
<comment type="similarity">
    <text evidence="2">Belongs to the IFT46 family.</text>
</comment>
<name>A0A6P7G494_DIAVI</name>
<evidence type="ECO:0000256" key="3">
    <source>
        <dbReference type="ARBA" id="ARBA00017206"/>
    </source>
</evidence>
<evidence type="ECO:0000256" key="7">
    <source>
        <dbReference type="ARBA" id="ARBA00023273"/>
    </source>
</evidence>
<dbReference type="Pfam" id="PF12317">
    <property type="entry name" value="IFT46_B_C"/>
    <property type="match status" value="1"/>
</dbReference>
<dbReference type="PANTHER" id="PTHR13376">
    <property type="entry name" value="INTRAFLAGELLAR TRANSPORT PROTEIN 46 HOMOLOG"/>
    <property type="match status" value="1"/>
</dbReference>
<proteinExistence type="inferred from homology"/>
<reference evidence="9" key="1">
    <citation type="submission" date="2025-08" db="UniProtKB">
        <authorList>
            <consortium name="RefSeq"/>
        </authorList>
    </citation>
    <scope>IDENTIFICATION</scope>
    <source>
        <tissue evidence="9">Whole insect</tissue>
    </source>
</reference>
<evidence type="ECO:0000256" key="4">
    <source>
        <dbReference type="ARBA" id="ARBA00022490"/>
    </source>
</evidence>
<dbReference type="GO" id="GO:0031514">
    <property type="term" value="C:motile cilium"/>
    <property type="evidence" value="ECO:0007669"/>
    <property type="project" value="TreeGrafter"/>
</dbReference>
<feature type="compositionally biased region" description="Basic and acidic residues" evidence="8">
    <location>
        <begin position="365"/>
        <end position="378"/>
    </location>
</feature>
<evidence type="ECO:0000256" key="5">
    <source>
        <dbReference type="ARBA" id="ARBA00023069"/>
    </source>
</evidence>
<evidence type="ECO:0000256" key="8">
    <source>
        <dbReference type="SAM" id="MobiDB-lite"/>
    </source>
</evidence>
<sequence length="378" mass="43014">MQRSFSIIDDDDDDEVFPSDGNKVKEHDDSKSAYKLDDSDLSLSEEQSMSPKRSEDFQKLKDLDLSPSQEEMEPLTQENFATKNSGPPSLGNISGRQTAVLKRRTLADPKINRLLSDSDDSENDEKDNMTIPGEYDPKMYENLEVNDEIKVLFKYISMYVPQQINPTYKFKPFIPEFIPAVGDIDAFLKIYPPETTIDDEPCKEKFEHLGLTVLDEPASNQSDPAVLYLQLKAASGKAGRKNDENVVVKKIENIEKSAKTIDKWIKDISDLHKSKSSVVVRYSEPMPDLDDLMQEWPEEMEADLKKHGFPNPDNKSLQDYIKTVCDTFQIPLAKKKVQSLYLLFCLYGAIKQTQLYKTTSNGNDKATESREADQLVLE</sequence>
<feature type="region of interest" description="Disordered" evidence="8">
    <location>
        <begin position="358"/>
        <end position="378"/>
    </location>
</feature>
<feature type="region of interest" description="Disordered" evidence="8">
    <location>
        <begin position="113"/>
        <end position="136"/>
    </location>
</feature>
<dbReference type="GO" id="GO:0042073">
    <property type="term" value="P:intraciliary transport"/>
    <property type="evidence" value="ECO:0007669"/>
    <property type="project" value="InterPro"/>
</dbReference>
<feature type="region of interest" description="Disordered" evidence="8">
    <location>
        <begin position="1"/>
        <end position="94"/>
    </location>
</feature>
<feature type="compositionally biased region" description="Polar residues" evidence="8">
    <location>
        <begin position="76"/>
        <end position="94"/>
    </location>
</feature>
<feature type="compositionally biased region" description="Basic and acidic residues" evidence="8">
    <location>
        <begin position="52"/>
        <end position="64"/>
    </location>
</feature>
<dbReference type="GO" id="GO:0030992">
    <property type="term" value="C:intraciliary transport particle B"/>
    <property type="evidence" value="ECO:0007669"/>
    <property type="project" value="TreeGrafter"/>
</dbReference>
<comment type="subcellular location">
    <subcellularLocation>
        <location evidence="1">Cytoplasm</location>
        <location evidence="1">Cytoskeleton</location>
        <location evidence="1">Cilium basal body</location>
    </subcellularLocation>
</comment>
<feature type="compositionally biased region" description="Acidic residues" evidence="8">
    <location>
        <begin position="8"/>
        <end position="17"/>
    </location>
</feature>